<dbReference type="InterPro" id="IPR029032">
    <property type="entry name" value="AhpD-like"/>
</dbReference>
<reference evidence="1 2" key="1">
    <citation type="journal article" date="2011" name="J. Bacteriol.">
        <title>Complete genome sequence of the plant growth-promoting endophyte Burkholderia phytofirmans strain PsJN.</title>
        <authorList>
            <person name="Weilharter A."/>
            <person name="Mitter B."/>
            <person name="Shin M.V."/>
            <person name="Chain P.S."/>
            <person name="Nowak J."/>
            <person name="Sessitsch A."/>
        </authorList>
    </citation>
    <scope>NUCLEOTIDE SEQUENCE [LARGE SCALE GENOMIC DNA]</scope>
    <source>
        <strain evidence="2">DSM 17436 / LMG 22146 / PsJN</strain>
    </source>
</reference>
<dbReference type="KEGG" id="bpy:Bphyt_0066"/>
<gene>
    <name evidence="1" type="ordered locus">Bphyt_0066</name>
</gene>
<evidence type="ECO:0008006" key="3">
    <source>
        <dbReference type="Google" id="ProtNLM"/>
    </source>
</evidence>
<organism evidence="1 2">
    <name type="scientific">Paraburkholderia phytofirmans (strain DSM 17436 / LMG 22146 / PsJN)</name>
    <name type="common">Burkholderia phytofirmans</name>
    <dbReference type="NCBI Taxonomy" id="398527"/>
    <lineage>
        <taxon>Bacteria</taxon>
        <taxon>Pseudomonadati</taxon>
        <taxon>Pseudomonadota</taxon>
        <taxon>Betaproteobacteria</taxon>
        <taxon>Burkholderiales</taxon>
        <taxon>Burkholderiaceae</taxon>
        <taxon>Paraburkholderia</taxon>
    </lineage>
</organism>
<dbReference type="SUPFAM" id="SSF69118">
    <property type="entry name" value="AhpD-like"/>
    <property type="match status" value="2"/>
</dbReference>
<dbReference type="EMBL" id="CP001052">
    <property type="protein sequence ID" value="ACD14516.1"/>
    <property type="molecule type" value="Genomic_DNA"/>
</dbReference>
<dbReference type="PANTHER" id="PTHR35446:SF2">
    <property type="entry name" value="CARBOXYMUCONOLACTONE DECARBOXYLASE-LIKE DOMAIN-CONTAINING PROTEIN"/>
    <property type="match status" value="1"/>
</dbReference>
<dbReference type="HOGENOM" id="CLU_865159_0_0_4"/>
<dbReference type="Proteomes" id="UP000001739">
    <property type="component" value="Chromosome 1"/>
</dbReference>
<sequence>MNDMKLGDQLNLRQIFLKIPDLALPIIDCFQHLMRGPSSLSPGERELIYSYTSGLDGCHFCAFSHRHCAIGLGIPESVFSVPRDRIGAADLPAETRERLAFASSLHALERDSMSLTAPVLSNHPASAREDVVRVTAFTAFMNRVIDGLGAISPDAMHVIAGKSLAQFGYLQVRKDVESLINATGSHPTQRLDGLPSDWPGITSPLDATMAWLNAVTAQLLRQNSGISTQLRLDIRQAVLGSRKYPDDVNGTQQSRTERDDALLQFAVAVGTSKARSVADDFARLRGQGWTDRDIIDAVLIAAGAACSLRVTAGMDALANLT</sequence>
<dbReference type="PANTHER" id="PTHR35446">
    <property type="entry name" value="SI:CH211-175M2.5"/>
    <property type="match status" value="1"/>
</dbReference>
<protein>
    <recommendedName>
        <fullName evidence="3">Alkylhydroperoxidase like protein, AhpD family</fullName>
    </recommendedName>
</protein>
<accession>B2SZD7</accession>
<evidence type="ECO:0000313" key="2">
    <source>
        <dbReference type="Proteomes" id="UP000001739"/>
    </source>
</evidence>
<name>B2SZD7_PARPJ</name>
<dbReference type="Gene3D" id="1.20.1290.10">
    <property type="entry name" value="AhpD-like"/>
    <property type="match status" value="2"/>
</dbReference>
<dbReference type="OrthoDB" id="9808310at2"/>
<dbReference type="RefSeq" id="WP_012431175.1">
    <property type="nucleotide sequence ID" value="NC_010681.1"/>
</dbReference>
<proteinExistence type="predicted"/>
<dbReference type="eggNOG" id="COG2128">
    <property type="taxonomic scope" value="Bacteria"/>
</dbReference>
<evidence type="ECO:0000313" key="1">
    <source>
        <dbReference type="EMBL" id="ACD14516.1"/>
    </source>
</evidence>
<dbReference type="AlphaFoldDB" id="B2SZD7"/>